<gene>
    <name evidence="2" type="ORF">ALAG00032_LOCUS359</name>
</gene>
<dbReference type="SUPFAM" id="SSF57903">
    <property type="entry name" value="FYVE/PHD zinc finger"/>
    <property type="match status" value="1"/>
</dbReference>
<feature type="region of interest" description="Disordered" evidence="1">
    <location>
        <begin position="184"/>
        <end position="205"/>
    </location>
</feature>
<accession>A0A7S3NGI6</accession>
<evidence type="ECO:0000256" key="1">
    <source>
        <dbReference type="SAM" id="MobiDB-lite"/>
    </source>
</evidence>
<name>A0A7S3NGI6_9STRA</name>
<dbReference type="EMBL" id="HBIJ01000456">
    <property type="protein sequence ID" value="CAE0359630.1"/>
    <property type="molecule type" value="Transcribed_RNA"/>
</dbReference>
<sequence>MCHFKKKKENEGKVLSSEVRLFVFQCKTVCAISRKMRSPADGYVRATNVGEALTALNFFGPENQSKVMVGGAELVRPPLYKPQQSWYDRMVGTSDTKTTKTQAVEALAAPCDNCGAPWEDSDGWLTSGRHSRRCIFCRRPFCPDCKPIYMEPHNSNHAWVCKKRSCQRITNNSISVAKYWAQQDADPTAPRAPPLADKGANPSSFVVQGPRHTQEFCDL</sequence>
<protein>
    <submittedName>
        <fullName evidence="2">Uncharacterized protein</fullName>
    </submittedName>
</protein>
<reference evidence="2" key="1">
    <citation type="submission" date="2021-01" db="EMBL/GenBank/DDBJ databases">
        <authorList>
            <person name="Corre E."/>
            <person name="Pelletier E."/>
            <person name="Niang G."/>
            <person name="Scheremetjew M."/>
            <person name="Finn R."/>
            <person name="Kale V."/>
            <person name="Holt S."/>
            <person name="Cochrane G."/>
            <person name="Meng A."/>
            <person name="Brown T."/>
            <person name="Cohen L."/>
        </authorList>
    </citation>
    <scope>NUCLEOTIDE SEQUENCE</scope>
    <source>
        <strain evidence="2">CCMP1510</strain>
    </source>
</reference>
<dbReference type="AlphaFoldDB" id="A0A7S3NGI6"/>
<dbReference type="InterPro" id="IPR011011">
    <property type="entry name" value="Znf_FYVE_PHD"/>
</dbReference>
<evidence type="ECO:0000313" key="2">
    <source>
        <dbReference type="EMBL" id="CAE0359630.1"/>
    </source>
</evidence>
<organism evidence="2">
    <name type="scientific">Aureoumbra lagunensis</name>
    <dbReference type="NCBI Taxonomy" id="44058"/>
    <lineage>
        <taxon>Eukaryota</taxon>
        <taxon>Sar</taxon>
        <taxon>Stramenopiles</taxon>
        <taxon>Ochrophyta</taxon>
        <taxon>Pelagophyceae</taxon>
        <taxon>Pelagomonadales</taxon>
        <taxon>Aureoumbra</taxon>
    </lineage>
</organism>
<proteinExistence type="predicted"/>